<feature type="transmembrane region" description="Helical" evidence="1">
    <location>
        <begin position="53"/>
        <end position="70"/>
    </location>
</feature>
<proteinExistence type="predicted"/>
<keyword evidence="1" id="KW-0472">Membrane</keyword>
<feature type="transmembrane region" description="Helical" evidence="1">
    <location>
        <begin position="29"/>
        <end position="47"/>
    </location>
</feature>
<name>A0A2V3W0I2_9BACI</name>
<dbReference type="EMBL" id="QJJQ01000007">
    <property type="protein sequence ID" value="PXW86651.1"/>
    <property type="molecule type" value="Genomic_DNA"/>
</dbReference>
<dbReference type="RefSeq" id="WP_110395550.1">
    <property type="nucleotide sequence ID" value="NZ_JADIJL010000006.1"/>
</dbReference>
<gene>
    <name evidence="2" type="ORF">DFR56_107173</name>
</gene>
<organism evidence="2 3">
    <name type="scientific">Pseudogracilibacillus auburnensis</name>
    <dbReference type="NCBI Taxonomy" id="1494959"/>
    <lineage>
        <taxon>Bacteria</taxon>
        <taxon>Bacillati</taxon>
        <taxon>Bacillota</taxon>
        <taxon>Bacilli</taxon>
        <taxon>Bacillales</taxon>
        <taxon>Bacillaceae</taxon>
        <taxon>Pseudogracilibacillus</taxon>
    </lineage>
</organism>
<keyword evidence="1" id="KW-1133">Transmembrane helix</keyword>
<evidence type="ECO:0000256" key="1">
    <source>
        <dbReference type="SAM" id="Phobius"/>
    </source>
</evidence>
<comment type="caution">
    <text evidence="2">The sequence shown here is derived from an EMBL/GenBank/DDBJ whole genome shotgun (WGS) entry which is preliminary data.</text>
</comment>
<sequence length="81" mass="8778">MFEVYDIAVVPLITGLVQLFKLAGFKAKYAPFIALLLGILFGLFYFGSSIKEGILIGLVLGLSASGLYSGSKNMLEKNKEE</sequence>
<evidence type="ECO:0000313" key="2">
    <source>
        <dbReference type="EMBL" id="PXW86651.1"/>
    </source>
</evidence>
<dbReference type="OrthoDB" id="1730036at2"/>
<keyword evidence="3" id="KW-1185">Reference proteome</keyword>
<protein>
    <recommendedName>
        <fullName evidence="4">Holin</fullName>
    </recommendedName>
</protein>
<keyword evidence="1" id="KW-0812">Transmembrane</keyword>
<dbReference type="AlphaFoldDB" id="A0A2V3W0I2"/>
<dbReference type="Proteomes" id="UP000247978">
    <property type="component" value="Unassembled WGS sequence"/>
</dbReference>
<evidence type="ECO:0000313" key="3">
    <source>
        <dbReference type="Proteomes" id="UP000247978"/>
    </source>
</evidence>
<accession>A0A2V3W0I2</accession>
<reference evidence="2 3" key="1">
    <citation type="submission" date="2018-05" db="EMBL/GenBank/DDBJ databases">
        <title>Genomic Encyclopedia of Type Strains, Phase IV (KMG-IV): sequencing the most valuable type-strain genomes for metagenomic binning, comparative biology and taxonomic classification.</title>
        <authorList>
            <person name="Goeker M."/>
        </authorList>
    </citation>
    <scope>NUCLEOTIDE SEQUENCE [LARGE SCALE GENOMIC DNA]</scope>
    <source>
        <strain evidence="2 3">DSM 28556</strain>
    </source>
</reference>
<evidence type="ECO:0008006" key="4">
    <source>
        <dbReference type="Google" id="ProtNLM"/>
    </source>
</evidence>